<dbReference type="AlphaFoldDB" id="A0A367P7D7"/>
<dbReference type="RefSeq" id="WP_114135976.1">
    <property type="nucleotide sequence ID" value="NZ_CP068436.1"/>
</dbReference>
<dbReference type="SUPFAM" id="SSF52499">
    <property type="entry name" value="Isochorismatase-like hydrolases"/>
    <property type="match status" value="1"/>
</dbReference>
<dbReference type="InterPro" id="IPR036380">
    <property type="entry name" value="Isochorismatase-like_sf"/>
</dbReference>
<dbReference type="CDD" id="cd00431">
    <property type="entry name" value="cysteine_hydrolases"/>
    <property type="match status" value="1"/>
</dbReference>
<reference evidence="3 4" key="1">
    <citation type="submission" date="2018-04" db="EMBL/GenBank/DDBJ databases">
        <title>Cupriavidus necator CR12 genome sequencing and assembly.</title>
        <authorList>
            <person name="Ben Fekih I."/>
            <person name="Mazhar H.S."/>
            <person name="Bello S.K."/>
            <person name="Rensing C."/>
        </authorList>
    </citation>
    <scope>NUCLEOTIDE SEQUENCE [LARGE SCALE GENOMIC DNA]</scope>
    <source>
        <strain evidence="3 4">CR12</strain>
    </source>
</reference>
<dbReference type="Proteomes" id="UP000253501">
    <property type="component" value="Unassembled WGS sequence"/>
</dbReference>
<evidence type="ECO:0000313" key="4">
    <source>
        <dbReference type="Proteomes" id="UP000253501"/>
    </source>
</evidence>
<evidence type="ECO:0000313" key="3">
    <source>
        <dbReference type="EMBL" id="RCJ03758.1"/>
    </source>
</evidence>
<protein>
    <submittedName>
        <fullName evidence="3">Cysteine hydrolase</fullName>
    </submittedName>
</protein>
<gene>
    <name evidence="3" type="ORF">DDK22_35350</name>
</gene>
<dbReference type="InterPro" id="IPR000868">
    <property type="entry name" value="Isochorismatase-like_dom"/>
</dbReference>
<dbReference type="GO" id="GO:0016787">
    <property type="term" value="F:hydrolase activity"/>
    <property type="evidence" value="ECO:0007669"/>
    <property type="project" value="UniProtKB-KW"/>
</dbReference>
<organism evidence="3 4">
    <name type="scientific">Cupriavidus necator</name>
    <name type="common">Alcaligenes eutrophus</name>
    <name type="synonym">Ralstonia eutropha</name>
    <dbReference type="NCBI Taxonomy" id="106590"/>
    <lineage>
        <taxon>Bacteria</taxon>
        <taxon>Pseudomonadati</taxon>
        <taxon>Pseudomonadota</taxon>
        <taxon>Betaproteobacteria</taxon>
        <taxon>Burkholderiales</taxon>
        <taxon>Burkholderiaceae</taxon>
        <taxon>Cupriavidus</taxon>
    </lineage>
</organism>
<feature type="domain" description="Isochorismatase-like" evidence="2">
    <location>
        <begin position="6"/>
        <end position="189"/>
    </location>
</feature>
<evidence type="ECO:0000256" key="1">
    <source>
        <dbReference type="ARBA" id="ARBA00022801"/>
    </source>
</evidence>
<dbReference type="Gene3D" id="3.40.50.850">
    <property type="entry name" value="Isochorismatase-like"/>
    <property type="match status" value="1"/>
</dbReference>
<dbReference type="Pfam" id="PF00857">
    <property type="entry name" value="Isochorismatase"/>
    <property type="match status" value="1"/>
</dbReference>
<keyword evidence="1 3" id="KW-0378">Hydrolase</keyword>
<sequence>MKDAIYLVLDMMNDLVHADGPNGKAAYGDQVRKRDLISKTRNAVAKARQAGLHVGFVRVGFSSDYRECPPDSPIFSLAKKHGLFKLGTWGTEVHPDLGRQEEDFDIVKHRVSPFYATSLEAVLRAQGIKRIYCSGVSTNAVVQATVREGHDRDYAVTVLSDCCCAPSDEEHDQALQGLKRFCTITTSDDVVFE</sequence>
<dbReference type="InterPro" id="IPR050272">
    <property type="entry name" value="Isochorismatase-like_hydrls"/>
</dbReference>
<dbReference type="PANTHER" id="PTHR43540:SF1">
    <property type="entry name" value="ISOCHORISMATASE HYDROLASE"/>
    <property type="match status" value="1"/>
</dbReference>
<dbReference type="EMBL" id="QDHA01000125">
    <property type="protein sequence ID" value="RCJ03758.1"/>
    <property type="molecule type" value="Genomic_DNA"/>
</dbReference>
<accession>A0A367P7D7</accession>
<comment type="caution">
    <text evidence="3">The sequence shown here is derived from an EMBL/GenBank/DDBJ whole genome shotgun (WGS) entry which is preliminary data.</text>
</comment>
<evidence type="ECO:0000259" key="2">
    <source>
        <dbReference type="Pfam" id="PF00857"/>
    </source>
</evidence>
<name>A0A367P7D7_CUPNE</name>
<dbReference type="PANTHER" id="PTHR43540">
    <property type="entry name" value="PEROXYUREIDOACRYLATE/UREIDOACRYLATE AMIDOHYDROLASE-RELATED"/>
    <property type="match status" value="1"/>
</dbReference>
<proteinExistence type="predicted"/>